<accession>A0A2S0RDL7</accession>
<dbReference type="AlphaFoldDB" id="A0A2S0RDL7"/>
<dbReference type="Gene3D" id="3.50.50.60">
    <property type="entry name" value="FAD/NAD(P)-binding domain"/>
    <property type="match status" value="1"/>
</dbReference>
<gene>
    <name evidence="1" type="ORF">HYN48_03355</name>
</gene>
<dbReference type="SUPFAM" id="SSF51905">
    <property type="entry name" value="FAD/NAD(P)-binding domain"/>
    <property type="match status" value="1"/>
</dbReference>
<dbReference type="OrthoDB" id="24355at2"/>
<dbReference type="RefSeq" id="WP_108369786.1">
    <property type="nucleotide sequence ID" value="NZ_CP028811.1"/>
</dbReference>
<protein>
    <submittedName>
        <fullName evidence="1">Lycopene cyclase</fullName>
    </submittedName>
</protein>
<keyword evidence="2" id="KW-1185">Reference proteome</keyword>
<dbReference type="InterPro" id="IPR036188">
    <property type="entry name" value="FAD/NAD-bd_sf"/>
</dbReference>
<dbReference type="EMBL" id="CP028811">
    <property type="protein sequence ID" value="AWA29201.1"/>
    <property type="molecule type" value="Genomic_DNA"/>
</dbReference>
<dbReference type="Pfam" id="PF05834">
    <property type="entry name" value="Lycopene_cycl"/>
    <property type="match status" value="1"/>
</dbReference>
<name>A0A2S0RDL7_9FLAO</name>
<dbReference type="Proteomes" id="UP000244193">
    <property type="component" value="Chromosome"/>
</dbReference>
<sequence length="380" mass="44354">MKHYDYIFSGTGLAALMTLNQMVKSGGFSDKKILLLDQDAKQTNDRTWCFWETGKGAWDKILTQKWRYVWFKNENSSRKMDLSPYEYKMIRGIDFYNKILKRIALQSNIEFVQCRVTGYSESAGNVVVQTDADDFSCRKLFNSVYDQKPVLEQTGFPLLQQHFVGWRVKTETPSFDPNVATFMDFSVPQKGNTRFMYVLPVSDTEAIVEYTLFSKDLLPQHEYEAAITAYLSDLHIANYKIVEKERGSIPMTSYRFWKHNTKNIVHIGSAGGWTKASTGFTFKNSDKLSKRLVHFLQRQADFSKFHKNDRFWFYDLLLLDILSENNEKGAMIFSAMFRKSHPALILKFLDGETTLYEDLQVIWQCPKGLFIRALVRRIFR</sequence>
<evidence type="ECO:0000313" key="1">
    <source>
        <dbReference type="EMBL" id="AWA29201.1"/>
    </source>
</evidence>
<evidence type="ECO:0000313" key="2">
    <source>
        <dbReference type="Proteomes" id="UP000244193"/>
    </source>
</evidence>
<proteinExistence type="predicted"/>
<organism evidence="1 2">
    <name type="scientific">Flavobacterium magnum</name>
    <dbReference type="NCBI Taxonomy" id="2162713"/>
    <lineage>
        <taxon>Bacteria</taxon>
        <taxon>Pseudomonadati</taxon>
        <taxon>Bacteroidota</taxon>
        <taxon>Flavobacteriia</taxon>
        <taxon>Flavobacteriales</taxon>
        <taxon>Flavobacteriaceae</taxon>
        <taxon>Flavobacterium</taxon>
    </lineage>
</organism>
<dbReference type="KEGG" id="fmg:HYN48_03355"/>
<reference evidence="1 2" key="1">
    <citation type="submission" date="2018-04" db="EMBL/GenBank/DDBJ databases">
        <title>Genome sequencing of Flavobacterium sp. HYN0048.</title>
        <authorList>
            <person name="Yi H."/>
            <person name="Baek C."/>
        </authorList>
    </citation>
    <scope>NUCLEOTIDE SEQUENCE [LARGE SCALE GENOMIC DNA]</scope>
    <source>
        <strain evidence="1 2">HYN0048</strain>
    </source>
</reference>